<sequence>MAKEYRDEEINDPVRGKERMKGISGGVLRTAVTQATRAHKAFTGDFTGDGVASGRWKGKGVDRRYRREIGGNDVMGSIGREVVELSD</sequence>
<proteinExistence type="predicted"/>
<protein>
    <submittedName>
        <fullName evidence="2">Uncharacterized protein</fullName>
    </submittedName>
</protein>
<accession>A0A4Z1ICU6</accession>
<feature type="region of interest" description="Disordered" evidence="1">
    <location>
        <begin position="1"/>
        <end position="22"/>
    </location>
</feature>
<feature type="compositionally biased region" description="Basic and acidic residues" evidence="1">
    <location>
        <begin position="1"/>
        <end position="21"/>
    </location>
</feature>
<evidence type="ECO:0000256" key="1">
    <source>
        <dbReference type="SAM" id="MobiDB-lite"/>
    </source>
</evidence>
<gene>
    <name evidence="2" type="ORF">BCON_0055g00370</name>
</gene>
<dbReference type="Proteomes" id="UP000297527">
    <property type="component" value="Unassembled WGS sequence"/>
</dbReference>
<organism evidence="2 3">
    <name type="scientific">Botryotinia convoluta</name>
    <dbReference type="NCBI Taxonomy" id="54673"/>
    <lineage>
        <taxon>Eukaryota</taxon>
        <taxon>Fungi</taxon>
        <taxon>Dikarya</taxon>
        <taxon>Ascomycota</taxon>
        <taxon>Pezizomycotina</taxon>
        <taxon>Leotiomycetes</taxon>
        <taxon>Helotiales</taxon>
        <taxon>Sclerotiniaceae</taxon>
        <taxon>Botryotinia</taxon>
    </lineage>
</organism>
<keyword evidence="3" id="KW-1185">Reference proteome</keyword>
<evidence type="ECO:0000313" key="3">
    <source>
        <dbReference type="Proteomes" id="UP000297527"/>
    </source>
</evidence>
<reference evidence="2 3" key="1">
    <citation type="submission" date="2017-12" db="EMBL/GenBank/DDBJ databases">
        <title>Comparative genomics of Botrytis spp.</title>
        <authorList>
            <person name="Valero-Jimenez C.A."/>
            <person name="Tapia P."/>
            <person name="Veloso J."/>
            <person name="Silva-Moreno E."/>
            <person name="Staats M."/>
            <person name="Valdes J.H."/>
            <person name="Van Kan J.A.L."/>
        </authorList>
    </citation>
    <scope>NUCLEOTIDE SEQUENCE [LARGE SCALE GENOMIC DNA]</scope>
    <source>
        <strain evidence="2 3">MUCL11595</strain>
    </source>
</reference>
<dbReference type="EMBL" id="PQXN01000055">
    <property type="protein sequence ID" value="TGO58434.1"/>
    <property type="molecule type" value="Genomic_DNA"/>
</dbReference>
<dbReference type="AlphaFoldDB" id="A0A4Z1ICU6"/>
<name>A0A4Z1ICU6_9HELO</name>
<comment type="caution">
    <text evidence="2">The sequence shown here is derived from an EMBL/GenBank/DDBJ whole genome shotgun (WGS) entry which is preliminary data.</text>
</comment>
<evidence type="ECO:0000313" key="2">
    <source>
        <dbReference type="EMBL" id="TGO58434.1"/>
    </source>
</evidence>